<name>A0A9P3LF26_9APHY</name>
<evidence type="ECO:0000313" key="3">
    <source>
        <dbReference type="Proteomes" id="UP000703269"/>
    </source>
</evidence>
<sequence>MKSFFVLAALAVSALASSYSFNSPRPNQVIRRNDFFNLDLIEFDIEDLIEDEIEIALFDAFFEEEITLFSGSFFGNGFSGFGNHQSSHQNNYNFHVPSNFPSGKGNLYVGKAGSFSSRGQPSSFYSYVPVQIE</sequence>
<dbReference type="EMBL" id="BPQB01000022">
    <property type="protein sequence ID" value="GJE91602.1"/>
    <property type="molecule type" value="Genomic_DNA"/>
</dbReference>
<comment type="caution">
    <text evidence="2">The sequence shown here is derived from an EMBL/GenBank/DDBJ whole genome shotgun (WGS) entry which is preliminary data.</text>
</comment>
<accession>A0A9P3LF26</accession>
<dbReference type="AlphaFoldDB" id="A0A9P3LF26"/>
<evidence type="ECO:0000313" key="2">
    <source>
        <dbReference type="EMBL" id="GJE91602.1"/>
    </source>
</evidence>
<protein>
    <submittedName>
        <fullName evidence="2">Uncharacterized protein</fullName>
    </submittedName>
</protein>
<keyword evidence="1" id="KW-0732">Signal</keyword>
<keyword evidence="3" id="KW-1185">Reference proteome</keyword>
<dbReference type="Proteomes" id="UP000703269">
    <property type="component" value="Unassembled WGS sequence"/>
</dbReference>
<feature type="signal peptide" evidence="1">
    <location>
        <begin position="1"/>
        <end position="16"/>
    </location>
</feature>
<feature type="chain" id="PRO_5040199314" evidence="1">
    <location>
        <begin position="17"/>
        <end position="133"/>
    </location>
</feature>
<reference evidence="2 3" key="1">
    <citation type="submission" date="2021-08" db="EMBL/GenBank/DDBJ databases">
        <title>Draft Genome Sequence of Phanerochaete sordida strain YK-624.</title>
        <authorList>
            <person name="Mori T."/>
            <person name="Dohra H."/>
            <person name="Suzuki T."/>
            <person name="Kawagishi H."/>
            <person name="Hirai H."/>
        </authorList>
    </citation>
    <scope>NUCLEOTIDE SEQUENCE [LARGE SCALE GENOMIC DNA]</scope>
    <source>
        <strain evidence="2 3">YK-624</strain>
    </source>
</reference>
<organism evidence="2 3">
    <name type="scientific">Phanerochaete sordida</name>
    <dbReference type="NCBI Taxonomy" id="48140"/>
    <lineage>
        <taxon>Eukaryota</taxon>
        <taxon>Fungi</taxon>
        <taxon>Dikarya</taxon>
        <taxon>Basidiomycota</taxon>
        <taxon>Agaricomycotina</taxon>
        <taxon>Agaricomycetes</taxon>
        <taxon>Polyporales</taxon>
        <taxon>Phanerochaetaceae</taxon>
        <taxon>Phanerochaete</taxon>
    </lineage>
</organism>
<gene>
    <name evidence="2" type="ORF">PsYK624_077520</name>
</gene>
<evidence type="ECO:0000256" key="1">
    <source>
        <dbReference type="SAM" id="SignalP"/>
    </source>
</evidence>
<proteinExistence type="predicted"/>